<keyword evidence="3" id="KW-1185">Reference proteome</keyword>
<organism evidence="2 3">
    <name type="scientific">Marinobacter algicola DG893</name>
    <dbReference type="NCBI Taxonomy" id="443152"/>
    <lineage>
        <taxon>Bacteria</taxon>
        <taxon>Pseudomonadati</taxon>
        <taxon>Pseudomonadota</taxon>
        <taxon>Gammaproteobacteria</taxon>
        <taxon>Pseudomonadales</taxon>
        <taxon>Marinobacteraceae</taxon>
        <taxon>Marinobacter</taxon>
    </lineage>
</organism>
<dbReference type="GO" id="GO:0003677">
    <property type="term" value="F:DNA binding"/>
    <property type="evidence" value="ECO:0007669"/>
    <property type="project" value="InterPro"/>
</dbReference>
<dbReference type="InterPro" id="IPR041413">
    <property type="entry name" value="MLTR_LBD"/>
</dbReference>
<dbReference type="PANTHER" id="PTHR35010:SF4">
    <property type="entry name" value="BLL5781 PROTEIN"/>
    <property type="match status" value="1"/>
</dbReference>
<feature type="domain" description="HTH cro/C1-type" evidence="1">
    <location>
        <begin position="21"/>
        <end position="75"/>
    </location>
</feature>
<evidence type="ECO:0000259" key="1">
    <source>
        <dbReference type="PROSITE" id="PS50943"/>
    </source>
</evidence>
<dbReference type="AlphaFoldDB" id="A6EVA8"/>
<dbReference type="PANTHER" id="PTHR35010">
    <property type="entry name" value="BLL4672 PROTEIN-RELATED"/>
    <property type="match status" value="1"/>
</dbReference>
<dbReference type="InterPro" id="IPR001387">
    <property type="entry name" value="Cro/C1-type_HTH"/>
</dbReference>
<gene>
    <name evidence="2" type="ORF">MDG893_11166</name>
</gene>
<dbReference type="Gene3D" id="1.10.260.40">
    <property type="entry name" value="lambda repressor-like DNA-binding domains"/>
    <property type="match status" value="1"/>
</dbReference>
<dbReference type="SUPFAM" id="SSF47413">
    <property type="entry name" value="lambda repressor-like DNA-binding domains"/>
    <property type="match status" value="1"/>
</dbReference>
<dbReference type="STRING" id="443152.MDG893_11166"/>
<dbReference type="RefSeq" id="WP_007151959.1">
    <property type="nucleotide sequence ID" value="NZ_ABCP01000001.1"/>
</dbReference>
<name>A6EVA8_9GAMM</name>
<evidence type="ECO:0000313" key="2">
    <source>
        <dbReference type="EMBL" id="EDM49757.1"/>
    </source>
</evidence>
<comment type="caution">
    <text evidence="2">The sequence shown here is derived from an EMBL/GenBank/DDBJ whole genome shotgun (WGS) entry which is preliminary data.</text>
</comment>
<protein>
    <submittedName>
        <fullName evidence="2">Transcriptional regulator, XRE family protein</fullName>
    </submittedName>
</protein>
<dbReference type="SMART" id="SM00530">
    <property type="entry name" value="HTH_XRE"/>
    <property type="match status" value="1"/>
</dbReference>
<dbReference type="eggNOG" id="COG1396">
    <property type="taxonomic scope" value="Bacteria"/>
</dbReference>
<dbReference type="Proteomes" id="UP000005856">
    <property type="component" value="Unassembled WGS sequence"/>
</dbReference>
<evidence type="ECO:0000313" key="3">
    <source>
        <dbReference type="Proteomes" id="UP000005856"/>
    </source>
</evidence>
<dbReference type="Pfam" id="PF01381">
    <property type="entry name" value="HTH_3"/>
    <property type="match status" value="1"/>
</dbReference>
<accession>A6EVA8</accession>
<reference evidence="2 3" key="1">
    <citation type="submission" date="2007-06" db="EMBL/GenBank/DDBJ databases">
        <authorList>
            <person name="Green D."/>
            <person name="Ferriera S."/>
            <person name="Johnson J."/>
            <person name="Kravitz S."/>
            <person name="Beeson K."/>
            <person name="Sutton G."/>
            <person name="Rogers Y.-H."/>
            <person name="Friedman R."/>
            <person name="Frazier M."/>
            <person name="Venter J.C."/>
        </authorList>
    </citation>
    <scope>NUCLEOTIDE SEQUENCE [LARGE SCALE GENOMIC DNA]</scope>
    <source>
        <strain evidence="2 3">DG893</strain>
    </source>
</reference>
<dbReference type="InterPro" id="IPR010982">
    <property type="entry name" value="Lambda_DNA-bd_dom_sf"/>
</dbReference>
<dbReference type="Gene3D" id="3.30.450.180">
    <property type="match status" value="1"/>
</dbReference>
<dbReference type="CDD" id="cd00093">
    <property type="entry name" value="HTH_XRE"/>
    <property type="match status" value="1"/>
</dbReference>
<dbReference type="Pfam" id="PF17765">
    <property type="entry name" value="MLTR_LBD"/>
    <property type="match status" value="1"/>
</dbReference>
<proteinExistence type="predicted"/>
<sequence length="267" mass="30661">MTVSETSISRGGEHSAFGHKLRYWRRHRGMSQLDLALEADISPRHLSFIETGRSRPKRDLVLKLAVTLEVPLRERNEMLMAAGLPAAYFEEDYDSKELAVYRRAIHELITNHQPYPALVLNRWGDVVDGNATAFLMFPEFKVDPPANLYREYLSSTKWKELVVNWDEVAWAAYEHLVNDASRYQGDERMQSLIQEVQGLLRNTPRPELMPDSPSIHTRLNMGGDILETTTMIAHFGPVNDVFLSELRVEMIFPANDSARRFFSQLEG</sequence>
<dbReference type="OrthoDB" id="2959414at2"/>
<dbReference type="PROSITE" id="PS50943">
    <property type="entry name" value="HTH_CROC1"/>
    <property type="match status" value="1"/>
</dbReference>
<dbReference type="EMBL" id="ABCP01000001">
    <property type="protein sequence ID" value="EDM49757.1"/>
    <property type="molecule type" value="Genomic_DNA"/>
</dbReference>